<organism evidence="2 3">
    <name type="scientific">Simkania negevensis (strain ATCC VR-1471 / DSM 27360 / Z)</name>
    <dbReference type="NCBI Taxonomy" id="331113"/>
    <lineage>
        <taxon>Bacteria</taxon>
        <taxon>Pseudomonadati</taxon>
        <taxon>Chlamydiota</taxon>
        <taxon>Chlamydiia</taxon>
        <taxon>Parachlamydiales</taxon>
        <taxon>Simkaniaceae</taxon>
        <taxon>Simkania</taxon>
    </lineage>
</organism>
<dbReference type="HOGENOM" id="CLU_663736_0_0_0"/>
<dbReference type="EMBL" id="FR872581">
    <property type="protein sequence ID" value="CCB87865.1"/>
    <property type="molecule type" value="Genomic_DNA"/>
</dbReference>
<name>F8L319_SIMNZ</name>
<accession>F8L319</accession>
<dbReference type="RefSeq" id="WP_013935099.1">
    <property type="nucleotide sequence ID" value="NC_015710.1"/>
</dbReference>
<dbReference type="AlphaFoldDB" id="F8L319"/>
<dbReference type="KEGG" id="sng:SNE_B25060"/>
<evidence type="ECO:0000313" key="2">
    <source>
        <dbReference type="EMBL" id="CCB87865.1"/>
    </source>
</evidence>
<dbReference type="Pfam" id="PF24146">
    <property type="entry name" value="K1-lyase_C"/>
    <property type="match status" value="1"/>
</dbReference>
<evidence type="ECO:0000313" key="3">
    <source>
        <dbReference type="Proteomes" id="UP000000496"/>
    </source>
</evidence>
<geneLocation type="plasmid" evidence="2 3">
    <name>pSn</name>
</geneLocation>
<dbReference type="Proteomes" id="UP000000496">
    <property type="component" value="Plasmid pSn"/>
</dbReference>
<dbReference type="InterPro" id="IPR056204">
    <property type="entry name" value="K1-lyase_C"/>
</dbReference>
<dbReference type="OrthoDB" id="9613494at2"/>
<sequence length="376" mass="39909">MSCLSPFVVDKGGGANFIKIQTAIDSARDAGGGLVYIRPATYKENLQHYDGVDLCGIVGIADTQYCSIVGTHSPPLKGAISIRNVCLRNDNSIFYSLERGESSIFLNSCFLGVNDGYVFDLPNWKLPGKLVGFDIGDAGSNNNGFVNNLGGASVLLIAATVGKGTKHMILSGEVNFFTVQTCCPITLQKSSKTNLLSGCCVEKTVFLKDESSLSMINSNFSNLNGPIIYYDTRGNSMISEVAVNSHEEPIVEGSGQGILTIGSITSASRLKIAKTINVKFGEFSTGNIFLSQPGKGLYLAEGKDAKMGTSKLSFGTCYVVTSAVTATSRIFLTPQAIGNNIGTVSISEKHVGNGFKITSSNYEDDSEIAWLIVDGC</sequence>
<protein>
    <recommendedName>
        <fullName evidence="1">K1 capsule-specific polysaccharide lyase C-terminal domain-containing protein</fullName>
    </recommendedName>
</protein>
<dbReference type="SUPFAM" id="SSF51126">
    <property type="entry name" value="Pectin lyase-like"/>
    <property type="match status" value="1"/>
</dbReference>
<feature type="domain" description="K1 capsule-specific polysaccharide lyase C-terminal" evidence="1">
    <location>
        <begin position="304"/>
        <end position="373"/>
    </location>
</feature>
<dbReference type="eggNOG" id="ENOG502ZMQS">
    <property type="taxonomic scope" value="Bacteria"/>
</dbReference>
<reference key="1">
    <citation type="journal article" date="2011" name="Mol. Biol. Evol.">
        <title>Unity in variety -- the pan-genome of the Chlamydiae.</title>
        <authorList>
            <person name="Collingro A."/>
            <person name="Tischler P."/>
            <person name="Weinmaier T."/>
            <person name="Penz T."/>
            <person name="Heinz E."/>
            <person name="Brunham R.C."/>
            <person name="Read T.D."/>
            <person name="Bavoil P.M."/>
            <person name="Sachse K."/>
            <person name="Kahane S."/>
            <person name="Friedman M.G."/>
            <person name="Rattei T."/>
            <person name="Myers G.S.A."/>
            <person name="Horn M."/>
        </authorList>
    </citation>
    <scope>NUCLEOTIDE SEQUENCE</scope>
    <source>
        <strain>Z</strain>
    </source>
</reference>
<keyword evidence="2" id="KW-0614">Plasmid</keyword>
<keyword evidence="3" id="KW-1185">Reference proteome</keyword>
<dbReference type="InterPro" id="IPR011050">
    <property type="entry name" value="Pectin_lyase_fold/virulence"/>
</dbReference>
<gene>
    <name evidence="2" type="ordered locus">SNE_B25060</name>
</gene>
<proteinExistence type="predicted"/>
<evidence type="ECO:0000259" key="1">
    <source>
        <dbReference type="Pfam" id="PF24146"/>
    </source>
</evidence>
<reference evidence="2 3" key="2">
    <citation type="journal article" date="2011" name="Mol. Biol. Evol.">
        <title>Unity in variety--the pan-genome of the Chlamydiae.</title>
        <authorList>
            <person name="Collingro A."/>
            <person name="Tischler P."/>
            <person name="Weinmaier T."/>
            <person name="Penz T."/>
            <person name="Heinz E."/>
            <person name="Brunham R.C."/>
            <person name="Read T.D."/>
            <person name="Bavoil P.M."/>
            <person name="Sachse K."/>
            <person name="Kahane S."/>
            <person name="Friedman M.G."/>
            <person name="Rattei T."/>
            <person name="Myers G.S."/>
            <person name="Horn M."/>
        </authorList>
    </citation>
    <scope>NUCLEOTIDE SEQUENCE [LARGE SCALE GENOMIC DNA]</scope>
    <source>
        <strain evidence="3">ATCC VR-1471 / Z</strain>
        <plasmid evidence="2 3">pSn</plasmid>
    </source>
</reference>